<dbReference type="RefSeq" id="WP_057768580.1">
    <property type="nucleotide sequence ID" value="NZ_JQAT01000001.1"/>
</dbReference>
<evidence type="ECO:0000256" key="9">
    <source>
        <dbReference type="ARBA" id="ARBA00022932"/>
    </source>
</evidence>
<dbReference type="EMBL" id="JQAT01000001">
    <property type="protein sequence ID" value="KRN29497.1"/>
    <property type="molecule type" value="Genomic_DNA"/>
</dbReference>
<dbReference type="GO" id="GO:0008408">
    <property type="term" value="F:3'-5' exonuclease activity"/>
    <property type="evidence" value="ECO:0007669"/>
    <property type="project" value="UniProtKB-UniRule"/>
</dbReference>
<dbReference type="CDD" id="cd06127">
    <property type="entry name" value="DEDDh"/>
    <property type="match status" value="1"/>
</dbReference>
<evidence type="ECO:0000313" key="17">
    <source>
        <dbReference type="Proteomes" id="UP000051751"/>
    </source>
</evidence>
<dbReference type="SUPFAM" id="SSF53098">
    <property type="entry name" value="Ribonuclease H-like"/>
    <property type="match status" value="1"/>
</dbReference>
<evidence type="ECO:0000259" key="13">
    <source>
        <dbReference type="PROSITE" id="PS51193"/>
    </source>
</evidence>
<evidence type="ECO:0000256" key="4">
    <source>
        <dbReference type="ARBA" id="ARBA00022722"/>
    </source>
</evidence>
<evidence type="ECO:0000256" key="11">
    <source>
        <dbReference type="RuleBase" id="RU364106"/>
    </source>
</evidence>
<keyword evidence="4 10" id="KW-0540">Nuclease</keyword>
<evidence type="ECO:0000256" key="8">
    <source>
        <dbReference type="ARBA" id="ARBA00022840"/>
    </source>
</evidence>
<keyword evidence="7 10" id="KW-0269">Exonuclease</keyword>
<dbReference type="InterPro" id="IPR027417">
    <property type="entry name" value="P-loop_NTPase"/>
</dbReference>
<evidence type="ECO:0000256" key="12">
    <source>
        <dbReference type="SAM" id="MobiDB-lite"/>
    </source>
</evidence>
<dbReference type="NCBIfam" id="TIGR01407">
    <property type="entry name" value="dinG_rel"/>
    <property type="match status" value="1"/>
</dbReference>
<dbReference type="GO" id="GO:0045004">
    <property type="term" value="P:DNA replication proofreading"/>
    <property type="evidence" value="ECO:0007669"/>
    <property type="project" value="TreeGrafter"/>
</dbReference>
<dbReference type="SMART" id="SM00479">
    <property type="entry name" value="EXOIII"/>
    <property type="match status" value="1"/>
</dbReference>
<dbReference type="GO" id="GO:0005829">
    <property type="term" value="C:cytosol"/>
    <property type="evidence" value="ECO:0007669"/>
    <property type="project" value="TreeGrafter"/>
</dbReference>
<evidence type="ECO:0000256" key="10">
    <source>
        <dbReference type="HAMAP-Rule" id="MF_02206"/>
    </source>
</evidence>
<keyword evidence="8 10" id="KW-0067">ATP-binding</keyword>
<feature type="short sequence motif" description="DEAH box" evidence="10">
    <location>
        <begin position="461"/>
        <end position="464"/>
    </location>
</feature>
<dbReference type="Proteomes" id="UP000051645">
    <property type="component" value="Unassembled WGS sequence"/>
</dbReference>
<dbReference type="FunFam" id="3.30.420.10:FF:000045">
    <property type="entry name" value="3'-5' exonuclease DinG"/>
    <property type="match status" value="1"/>
</dbReference>
<keyword evidence="15" id="KW-0347">Helicase</keyword>
<dbReference type="GO" id="GO:0003887">
    <property type="term" value="F:DNA-directed DNA polymerase activity"/>
    <property type="evidence" value="ECO:0007669"/>
    <property type="project" value="UniProtKB-KW"/>
</dbReference>
<protein>
    <recommendedName>
        <fullName evidence="10 11">3'-5' exonuclease DinG</fullName>
        <ecNumber evidence="10 11">3.1.-.-</ecNumber>
    </recommendedName>
</protein>
<feature type="region of interest" description="Disordered" evidence="12">
    <location>
        <begin position="226"/>
        <end position="251"/>
    </location>
</feature>
<sequence>MNAHTTYAIVDLETTGTSVKNGDRIIQFGCALVRDRQIIETFSQNVNPQKPIPLPIQNLTHLHEADVAGAPYFEEIAPTIRALLEDTVFVAHNVNFDLPFLNNELERVGLDPLGIAGVDTVELAQIVMPESMSYKLRDLTSQLHIEHDHPHRADSDALVTAELLIYLTKQLRKLPLVTLESLSRLGTKLVRQTGEYLTAVYTELQAHPVPLADTLYIRNSIALHKRPEQRPLKPAPHDYPQSDADKKKQLPKQLKWRKSQATMMDLIYQNYTQTETAAQPLLIEAATGLGKSLGYLAPFAYLVTNQQKLVVATATTLLQDQLQRQALPLVNQLTKRQLTGAIVKSTTHYLDLGKFAKSLRISNQARQTRLLQMKILVWLTQTTTGDLEELHLTNYRAPLFAQIRHRPHEKLAADDPFAADDFVVYLHQQQNAAQILFTNQSYLVAHPDDPVFGAHPYLVLDEAQHLMQGTLGAFSKRLSWQQLHRQLHRLLEQLNPASAHALPNLFKNDQMSLYQLDSLQTAIENLDEQVSDVQTELYQTFIIHQIPRSQRSSYLNHLLEPAETQMLAQSEEVPLQKITHLLRDILQMMLRLERRFTAEPDKYVASDYAALQNLQVSAADLRSTNQRLQELDILLAEILAASDRSFALSLTMNNYGTEESLGIAWQLVQPETRIQEVLQDFQPPVITGATITVNHRFKFIKQALGFAPGTSFIEKKLRSPFSYKRQAHLYIAEDAPDAATLSASEYEAYLADAIDQLTTDNQRQTLVLFNSLAIIKGVYRQLLNREHNSQREILAQGVTGSNEKILKRFTLGQNSLLLGANSFWEGIDLPEKMLEIVIMTRLPFDSPADPAVKVRYDALRQQDLNPFTTEALPTATLRMRQGFGRLIRTEHDRGVFVVLDARLIHKRYGKQMLRSLPSGLPKEILPLADIRPAYDDFFTAASSKNNS</sequence>
<dbReference type="HAMAP" id="MF_02206">
    <property type="entry name" value="DinG_exonucl"/>
    <property type="match status" value="1"/>
</dbReference>
<organism evidence="15 16">
    <name type="scientific">Lactobacillus selangorensis</name>
    <dbReference type="NCBI Taxonomy" id="81857"/>
    <lineage>
        <taxon>Bacteria</taxon>
        <taxon>Bacillati</taxon>
        <taxon>Bacillota</taxon>
        <taxon>Bacilli</taxon>
        <taxon>Lactobacillales</taxon>
        <taxon>Lactobacillaceae</taxon>
        <taxon>Lactobacillus</taxon>
    </lineage>
</organism>
<dbReference type="EMBL" id="JQAZ01000001">
    <property type="protein sequence ID" value="KRN33973.1"/>
    <property type="molecule type" value="Genomic_DNA"/>
</dbReference>
<proteinExistence type="inferred from homology"/>
<dbReference type="InterPro" id="IPR012337">
    <property type="entry name" value="RNaseH-like_sf"/>
</dbReference>
<dbReference type="InterPro" id="IPR006310">
    <property type="entry name" value="DinG"/>
</dbReference>
<keyword evidence="1" id="KW-0808">Transferase</keyword>
<evidence type="ECO:0000256" key="2">
    <source>
        <dbReference type="ARBA" id="ARBA00022695"/>
    </source>
</evidence>
<comment type="function">
    <text evidence="10 11">3'-5' exonuclease.</text>
</comment>
<dbReference type="PANTHER" id="PTHR30231">
    <property type="entry name" value="DNA POLYMERASE III SUBUNIT EPSILON"/>
    <property type="match status" value="1"/>
</dbReference>
<name>A0A0R2G6X5_9LACO</name>
<dbReference type="Pfam" id="PF00929">
    <property type="entry name" value="RNase_T"/>
    <property type="match status" value="1"/>
</dbReference>
<dbReference type="InterPro" id="IPR013520">
    <property type="entry name" value="Ribonucl_H"/>
</dbReference>
<evidence type="ECO:0000256" key="6">
    <source>
        <dbReference type="ARBA" id="ARBA00022801"/>
    </source>
</evidence>
<dbReference type="InterPro" id="IPR036397">
    <property type="entry name" value="RNaseH_sf"/>
</dbReference>
<dbReference type="NCBIfam" id="TIGR00573">
    <property type="entry name" value="dnaq"/>
    <property type="match status" value="1"/>
</dbReference>
<gene>
    <name evidence="10 11" type="primary">dinG</name>
    <name evidence="14" type="ORF">IV38_GL000382</name>
    <name evidence="15" type="ORF">IV40_GL000286</name>
</gene>
<keyword evidence="5 10" id="KW-0547">Nucleotide-binding</keyword>
<evidence type="ECO:0000256" key="1">
    <source>
        <dbReference type="ARBA" id="ARBA00022679"/>
    </source>
</evidence>
<accession>A0A0R2G6X5</accession>
<dbReference type="GO" id="GO:0004386">
    <property type="term" value="F:helicase activity"/>
    <property type="evidence" value="ECO:0007669"/>
    <property type="project" value="UniProtKB-KW"/>
</dbReference>
<dbReference type="Gene3D" id="3.30.420.10">
    <property type="entry name" value="Ribonuclease H-like superfamily/Ribonuclease H"/>
    <property type="match status" value="1"/>
</dbReference>
<evidence type="ECO:0000313" key="15">
    <source>
        <dbReference type="EMBL" id="KRN33973.1"/>
    </source>
</evidence>
<dbReference type="EC" id="3.1.-.-" evidence="10 11"/>
<comment type="caution">
    <text evidence="15">The sequence shown here is derived from an EMBL/GenBank/DDBJ whole genome shotgun (WGS) entry which is preliminary data.</text>
</comment>
<feature type="binding site" evidence="10">
    <location>
        <begin position="285"/>
        <end position="292"/>
    </location>
    <ligand>
        <name>ATP</name>
        <dbReference type="ChEBI" id="CHEBI:30616"/>
    </ligand>
</feature>
<dbReference type="SMART" id="SM00491">
    <property type="entry name" value="HELICc2"/>
    <property type="match status" value="1"/>
</dbReference>
<dbReference type="OrthoDB" id="9803913at2"/>
<keyword evidence="3" id="KW-0235">DNA replication</keyword>
<dbReference type="PROSITE" id="PS51193">
    <property type="entry name" value="HELICASE_ATP_BIND_2"/>
    <property type="match status" value="1"/>
</dbReference>
<keyword evidence="2" id="KW-0548">Nucleotidyltransferase</keyword>
<evidence type="ECO:0000313" key="14">
    <source>
        <dbReference type="EMBL" id="KRN29497.1"/>
    </source>
</evidence>
<evidence type="ECO:0000256" key="5">
    <source>
        <dbReference type="ARBA" id="ARBA00022741"/>
    </source>
</evidence>
<dbReference type="PANTHER" id="PTHR30231:SF41">
    <property type="entry name" value="DNA POLYMERASE III SUBUNIT EPSILON"/>
    <property type="match status" value="1"/>
</dbReference>
<keyword evidence="16" id="KW-1185">Reference proteome</keyword>
<dbReference type="SUPFAM" id="SSF52540">
    <property type="entry name" value="P-loop containing nucleoside triphosphate hydrolases"/>
    <property type="match status" value="1"/>
</dbReference>
<dbReference type="STRING" id="81857.IV38_GL000382"/>
<keyword evidence="6 10" id="KW-0378">Hydrolase</keyword>
<evidence type="ECO:0000256" key="7">
    <source>
        <dbReference type="ARBA" id="ARBA00022839"/>
    </source>
</evidence>
<dbReference type="Pfam" id="PF13307">
    <property type="entry name" value="Helicase_C_2"/>
    <property type="match status" value="1"/>
</dbReference>
<feature type="domain" description="Helicase ATP-binding" evidence="13">
    <location>
        <begin position="246"/>
        <end position="549"/>
    </location>
</feature>
<dbReference type="Proteomes" id="UP000051751">
    <property type="component" value="Unassembled WGS sequence"/>
</dbReference>
<dbReference type="Gene3D" id="3.40.50.300">
    <property type="entry name" value="P-loop containing nucleotide triphosphate hydrolases"/>
    <property type="match status" value="2"/>
</dbReference>
<dbReference type="InterPro" id="IPR014013">
    <property type="entry name" value="Helic_SF1/SF2_ATP-bd_DinG/Rad3"/>
</dbReference>
<evidence type="ECO:0000313" key="16">
    <source>
        <dbReference type="Proteomes" id="UP000051645"/>
    </source>
</evidence>
<evidence type="ECO:0000256" key="3">
    <source>
        <dbReference type="ARBA" id="ARBA00022705"/>
    </source>
</evidence>
<reference evidence="16 17" key="1">
    <citation type="journal article" date="2015" name="Genome Announc.">
        <title>Expanding the biotechnology potential of lactobacilli through comparative genomics of 213 strains and associated genera.</title>
        <authorList>
            <person name="Sun Z."/>
            <person name="Harris H.M."/>
            <person name="McCann A."/>
            <person name="Guo C."/>
            <person name="Argimon S."/>
            <person name="Zhang W."/>
            <person name="Yang X."/>
            <person name="Jeffery I.B."/>
            <person name="Cooney J.C."/>
            <person name="Kagawa T.F."/>
            <person name="Liu W."/>
            <person name="Song Y."/>
            <person name="Salvetti E."/>
            <person name="Wrobel A."/>
            <person name="Rasinkangas P."/>
            <person name="Parkhill J."/>
            <person name="Rea M.C."/>
            <person name="O'Sullivan O."/>
            <person name="Ritari J."/>
            <person name="Douillard F.P."/>
            <person name="Paul Ross R."/>
            <person name="Yang R."/>
            <person name="Briner A.E."/>
            <person name="Felis G.E."/>
            <person name="de Vos W.M."/>
            <person name="Barrangou R."/>
            <person name="Klaenhammer T.R."/>
            <person name="Caufield P.W."/>
            <person name="Cui Y."/>
            <person name="Zhang H."/>
            <person name="O'Toole P.W."/>
        </authorList>
    </citation>
    <scope>NUCLEOTIDE SEQUENCE [LARGE SCALE GENOMIC DNA]</scope>
    <source>
        <strain evidence="14 17">ATCC BAA-66</strain>
        <strain evidence="15 16">DSM 13344</strain>
    </source>
</reference>
<dbReference type="InterPro" id="IPR006555">
    <property type="entry name" value="ATP-dep_Helicase_C"/>
</dbReference>
<dbReference type="GO" id="GO:0005524">
    <property type="term" value="F:ATP binding"/>
    <property type="evidence" value="ECO:0007669"/>
    <property type="project" value="UniProtKB-UniRule"/>
</dbReference>
<dbReference type="InterPro" id="IPR006054">
    <property type="entry name" value="DnaQ"/>
</dbReference>
<comment type="similarity">
    <text evidence="10 11">Belongs to the helicase family. DinG subfamily. Type 2 sub-subfamily.</text>
</comment>
<dbReference type="PATRIC" id="fig|81857.3.peg.387"/>
<dbReference type="GO" id="GO:0003677">
    <property type="term" value="F:DNA binding"/>
    <property type="evidence" value="ECO:0007669"/>
    <property type="project" value="InterPro"/>
</dbReference>
<dbReference type="AlphaFoldDB" id="A0A0R2G6X5"/>
<keyword evidence="9" id="KW-0239">DNA-directed DNA polymerase</keyword>
<dbReference type="GO" id="GO:0016818">
    <property type="term" value="F:hydrolase activity, acting on acid anhydrides, in phosphorus-containing anhydrides"/>
    <property type="evidence" value="ECO:0007669"/>
    <property type="project" value="InterPro"/>
</dbReference>